<accession>A0ACC7REC8</accession>
<evidence type="ECO:0000313" key="1">
    <source>
        <dbReference type="EMBL" id="MGI1898280.1"/>
    </source>
</evidence>
<reference evidence="1" key="1">
    <citation type="submission" date="2024-11" db="EMBL/GenBank/DDBJ databases">
        <title>Identification of new Vibrio campbellii strains harboring the pVA1 plasmid isolated from Penaeus vannamei postlarvae affected by outbreaks of acute hepatopancreatic necrosis disease (AHPND) in Mexico.</title>
        <authorList>
            <person name="Gomez-Gil B."/>
            <person name="Enciso-Ibarra J."/>
        </authorList>
    </citation>
    <scope>NUCLEOTIDE SEQUENCE</scope>
    <source>
        <strain evidence="1">M270204</strain>
    </source>
</reference>
<proteinExistence type="predicted"/>
<dbReference type="Proteomes" id="UP001354073">
    <property type="component" value="Unassembled WGS sequence"/>
</dbReference>
<name>A0ACC7REC8_9VIBR</name>
<evidence type="ECO:0000313" key="2">
    <source>
        <dbReference type="Proteomes" id="UP001354073"/>
    </source>
</evidence>
<organism evidence="1 2">
    <name type="scientific">Vibrio campbellii</name>
    <dbReference type="NCBI Taxonomy" id="680"/>
    <lineage>
        <taxon>Bacteria</taxon>
        <taxon>Pseudomonadati</taxon>
        <taxon>Pseudomonadota</taxon>
        <taxon>Gammaproteobacteria</taxon>
        <taxon>Vibrionales</taxon>
        <taxon>Vibrionaceae</taxon>
        <taxon>Vibrio</taxon>
    </lineage>
</organism>
<comment type="caution">
    <text evidence="1">The sequence shown here is derived from an EMBL/GenBank/DDBJ whole genome shotgun (WGS) entry which is preliminary data.</text>
</comment>
<protein>
    <submittedName>
        <fullName evidence="1">Uncharacterized protein</fullName>
    </submittedName>
</protein>
<gene>
    <name evidence="1" type="ORF">REH74_012200</name>
</gene>
<dbReference type="EMBL" id="JAVHXJ020000050">
    <property type="protein sequence ID" value="MGI1898280.1"/>
    <property type="molecule type" value="Genomic_DNA"/>
</dbReference>
<sequence length="229" mass="26346">MMNRNPTYCALESNNLGIKSRLKSLSSLALKMLQKHKIKLVASCLLSLPAWYWFSPTSFYQAWLSKDQQAMLYFKQGNVKEAALLFEEPEWKAYSTYLSGDFTAAIELLKVIGIDRAQFALANAYAHSMQFELALPIYESFKGEKGFGMAAKNNIAVIKMAIEKIKNAPPEKKGTERFIDDRQTVRDEDKEVKSKRTAVTDQLWLKQVRQNPSTFLRQKFQQEYANEHL</sequence>